<proteinExistence type="predicted"/>
<dbReference type="Proteomes" id="UP000006729">
    <property type="component" value="Chromosome 5"/>
</dbReference>
<keyword evidence="2" id="KW-1185">Reference proteome</keyword>
<organism evidence="1 2">
    <name type="scientific">Populus trichocarpa</name>
    <name type="common">Western balsam poplar</name>
    <name type="synonym">Populus balsamifera subsp. trichocarpa</name>
    <dbReference type="NCBI Taxonomy" id="3694"/>
    <lineage>
        <taxon>Eukaryota</taxon>
        <taxon>Viridiplantae</taxon>
        <taxon>Streptophyta</taxon>
        <taxon>Embryophyta</taxon>
        <taxon>Tracheophyta</taxon>
        <taxon>Spermatophyta</taxon>
        <taxon>Magnoliopsida</taxon>
        <taxon>eudicotyledons</taxon>
        <taxon>Gunneridae</taxon>
        <taxon>Pentapetalae</taxon>
        <taxon>rosids</taxon>
        <taxon>fabids</taxon>
        <taxon>Malpighiales</taxon>
        <taxon>Salicaceae</taxon>
        <taxon>Saliceae</taxon>
        <taxon>Populus</taxon>
    </lineage>
</organism>
<evidence type="ECO:0000313" key="2">
    <source>
        <dbReference type="Proteomes" id="UP000006729"/>
    </source>
</evidence>
<evidence type="ECO:0000313" key="1">
    <source>
        <dbReference type="EMBL" id="KAI9394772.1"/>
    </source>
</evidence>
<name>A0ACC0SZX9_POPTR</name>
<reference evidence="1 2" key="1">
    <citation type="journal article" date="2006" name="Science">
        <title>The genome of black cottonwood, Populus trichocarpa (Torr. &amp; Gray).</title>
        <authorList>
            <person name="Tuskan G.A."/>
            <person name="Difazio S."/>
            <person name="Jansson S."/>
            <person name="Bohlmann J."/>
            <person name="Grigoriev I."/>
            <person name="Hellsten U."/>
            <person name="Putnam N."/>
            <person name="Ralph S."/>
            <person name="Rombauts S."/>
            <person name="Salamov A."/>
            <person name="Schein J."/>
            <person name="Sterck L."/>
            <person name="Aerts A."/>
            <person name="Bhalerao R.R."/>
            <person name="Bhalerao R.P."/>
            <person name="Blaudez D."/>
            <person name="Boerjan W."/>
            <person name="Brun A."/>
            <person name="Brunner A."/>
            <person name="Busov V."/>
            <person name="Campbell M."/>
            <person name="Carlson J."/>
            <person name="Chalot M."/>
            <person name="Chapman J."/>
            <person name="Chen G.L."/>
            <person name="Cooper D."/>
            <person name="Coutinho P.M."/>
            <person name="Couturier J."/>
            <person name="Covert S."/>
            <person name="Cronk Q."/>
            <person name="Cunningham R."/>
            <person name="Davis J."/>
            <person name="Degroeve S."/>
            <person name="Dejardin A."/>
            <person name="Depamphilis C."/>
            <person name="Detter J."/>
            <person name="Dirks B."/>
            <person name="Dubchak I."/>
            <person name="Duplessis S."/>
            <person name="Ehlting J."/>
            <person name="Ellis B."/>
            <person name="Gendler K."/>
            <person name="Goodstein D."/>
            <person name="Gribskov M."/>
            <person name="Grimwood J."/>
            <person name="Groover A."/>
            <person name="Gunter L."/>
            <person name="Hamberger B."/>
            <person name="Heinze B."/>
            <person name="Helariutta Y."/>
            <person name="Henrissat B."/>
            <person name="Holligan D."/>
            <person name="Holt R."/>
            <person name="Huang W."/>
            <person name="Islam-Faridi N."/>
            <person name="Jones S."/>
            <person name="Jones-Rhoades M."/>
            <person name="Jorgensen R."/>
            <person name="Joshi C."/>
            <person name="Kangasjarvi J."/>
            <person name="Karlsson J."/>
            <person name="Kelleher C."/>
            <person name="Kirkpatrick R."/>
            <person name="Kirst M."/>
            <person name="Kohler A."/>
            <person name="Kalluri U."/>
            <person name="Larimer F."/>
            <person name="Leebens-Mack J."/>
            <person name="Leple J.C."/>
            <person name="Locascio P."/>
            <person name="Lou Y."/>
            <person name="Lucas S."/>
            <person name="Martin F."/>
            <person name="Montanini B."/>
            <person name="Napoli C."/>
            <person name="Nelson D.R."/>
            <person name="Nelson C."/>
            <person name="Nieminen K."/>
            <person name="Nilsson O."/>
            <person name="Pereda V."/>
            <person name="Peter G."/>
            <person name="Philippe R."/>
            <person name="Pilate G."/>
            <person name="Poliakov A."/>
            <person name="Razumovskaya J."/>
            <person name="Richardson P."/>
            <person name="Rinaldi C."/>
            <person name="Ritland K."/>
            <person name="Rouze P."/>
            <person name="Ryaboy D."/>
            <person name="Schmutz J."/>
            <person name="Schrader J."/>
            <person name="Segerman B."/>
            <person name="Shin H."/>
            <person name="Siddiqui A."/>
            <person name="Sterky F."/>
            <person name="Terry A."/>
            <person name="Tsai C.J."/>
            <person name="Uberbacher E."/>
            <person name="Unneberg P."/>
            <person name="Vahala J."/>
            <person name="Wall K."/>
            <person name="Wessler S."/>
            <person name="Yang G."/>
            <person name="Yin T."/>
            <person name="Douglas C."/>
            <person name="Marra M."/>
            <person name="Sandberg G."/>
            <person name="Van de Peer Y."/>
            <person name="Rokhsar D."/>
        </authorList>
    </citation>
    <scope>NUCLEOTIDE SEQUENCE [LARGE SCALE GENOMIC DNA]</scope>
    <source>
        <strain evidence="2">cv. Nisqually</strain>
    </source>
</reference>
<gene>
    <name evidence="1" type="ORF">POPTR_005G140100v4</name>
</gene>
<comment type="caution">
    <text evidence="1">The sequence shown here is derived from an EMBL/GenBank/DDBJ whole genome shotgun (WGS) entry which is preliminary data.</text>
</comment>
<sequence>MSPYFTDHHSLCRVPLAIGYLYLSLLLSSFMTAHAQVLQSCTATTNCGVGLYCGNCPALGKTQPICTRGQAIIPNSIINGLPFNKYTWLVTHNSFSIVDAPPLPGVQRLTFYNQEDTVTNQLRNGVRGLMLDLYDFEGDIWLCHSFRGQCFNFTAFQPAINTLREVESFLSENPTEIVTIIIEDYVHTPKGLINLFTNAGLDKYWFPVSKMPKKGEDWPTVTEMVQENHRLVVFTSVASKEAEEGIAYQWKYMLENEAGDPGVKPGSCPNRKESKPLNSKRASLFLMNYFPTYPVETEACKEHSTPLAQMVGTCYKAARNVMPNFLAVNFYMRSDGGGVFDALDRMNGQTLCGCNTVTACQVCSCYLCNINCFISMLWFSCFWKQRIKIVQIFYPIPPGVGGCTASIFFPTSSWLILEIFQSLGPGPPSKFIPAEIMKSCFYPLKCEIYSCALIG</sequence>
<accession>A0ACC0SZX9</accession>
<protein>
    <submittedName>
        <fullName evidence="1">Uncharacterized protein</fullName>
    </submittedName>
</protein>
<dbReference type="EMBL" id="CM009294">
    <property type="protein sequence ID" value="KAI9394772.1"/>
    <property type="molecule type" value="Genomic_DNA"/>
</dbReference>